<gene>
    <name evidence="2" type="ORF">RXV79_00375</name>
</gene>
<dbReference type="EMBL" id="CP136336">
    <property type="protein sequence ID" value="WOB08522.1"/>
    <property type="molecule type" value="Genomic_DNA"/>
</dbReference>
<reference evidence="2 3" key="1">
    <citation type="submission" date="2023-10" db="EMBL/GenBank/DDBJ databases">
        <title>Bacteria for the degradation of biodegradable plastic PBAT(Polybutylene adipate terephthalate).</title>
        <authorList>
            <person name="Weon H.-Y."/>
            <person name="Yeon J."/>
        </authorList>
    </citation>
    <scope>NUCLEOTIDE SEQUENCE [LARGE SCALE GENOMIC DNA]</scope>
    <source>
        <strain evidence="2 3">SBD 7-3</strain>
    </source>
</reference>
<feature type="domain" description="PPM-type phosphatase" evidence="1">
    <location>
        <begin position="4"/>
        <end position="245"/>
    </location>
</feature>
<organism evidence="2 3">
    <name type="scientific">Piscinibacter gummiphilus</name>
    <dbReference type="NCBI Taxonomy" id="946333"/>
    <lineage>
        <taxon>Bacteria</taxon>
        <taxon>Pseudomonadati</taxon>
        <taxon>Pseudomonadota</taxon>
        <taxon>Betaproteobacteria</taxon>
        <taxon>Burkholderiales</taxon>
        <taxon>Sphaerotilaceae</taxon>
        <taxon>Piscinibacter</taxon>
    </lineage>
</organism>
<dbReference type="RefSeq" id="WP_296724672.1">
    <property type="nucleotide sequence ID" value="NZ_CP136336.1"/>
</dbReference>
<name>A0ABZ0CU85_9BURK</name>
<proteinExistence type="predicted"/>
<keyword evidence="3" id="KW-1185">Reference proteome</keyword>
<evidence type="ECO:0000313" key="3">
    <source>
        <dbReference type="Proteomes" id="UP001303946"/>
    </source>
</evidence>
<evidence type="ECO:0000313" key="2">
    <source>
        <dbReference type="EMBL" id="WOB08522.1"/>
    </source>
</evidence>
<dbReference type="InterPro" id="IPR001932">
    <property type="entry name" value="PPM-type_phosphatase-like_dom"/>
</dbReference>
<dbReference type="Pfam" id="PF13672">
    <property type="entry name" value="PP2C_2"/>
    <property type="match status" value="1"/>
</dbReference>
<accession>A0ABZ0CU85</accession>
<dbReference type="PROSITE" id="PS51746">
    <property type="entry name" value="PPM_2"/>
    <property type="match status" value="1"/>
</dbReference>
<protein>
    <submittedName>
        <fullName evidence="2">Stp1/IreP family PP2C-type Ser/Thr phosphatase</fullName>
    </submittedName>
</protein>
<evidence type="ECO:0000259" key="1">
    <source>
        <dbReference type="PROSITE" id="PS51746"/>
    </source>
</evidence>
<dbReference type="SUPFAM" id="SSF81606">
    <property type="entry name" value="PP2C-like"/>
    <property type="match status" value="1"/>
</dbReference>
<dbReference type="NCBIfam" id="NF033484">
    <property type="entry name" value="Stp1_PP2C_phos"/>
    <property type="match status" value="1"/>
</dbReference>
<dbReference type="Gene3D" id="3.60.40.10">
    <property type="entry name" value="PPM-type phosphatase domain"/>
    <property type="match status" value="1"/>
</dbReference>
<sequence>MTLEFFSATDTGRARNNNEDSIAVQEAAGLVVLADGMGGYNAGEVASGMATSFIKAELGRWLQEASSSATDTDVRRAMDICVDNANRAIFNAANSNPQYAGMGTTLVVGAFREGRLLMGHVGDSRGYRFRGGRLVQITHDHSLLQEQIDSGLITPEQAAFSTNKNLVTRAVGVEDTVLLETHLHDIMPGDIYLLCSDGLSDMLDDDGIAQVLQSHDALPEMGAGLIDAANDAGGKDNIAVVLVRVKGQSNAPRSWWPFRR</sequence>
<dbReference type="Proteomes" id="UP001303946">
    <property type="component" value="Chromosome"/>
</dbReference>
<dbReference type="CDD" id="cd00143">
    <property type="entry name" value="PP2Cc"/>
    <property type="match status" value="1"/>
</dbReference>
<dbReference type="SMART" id="SM00331">
    <property type="entry name" value="PP2C_SIG"/>
    <property type="match status" value="1"/>
</dbReference>
<dbReference type="SMART" id="SM00332">
    <property type="entry name" value="PP2Cc"/>
    <property type="match status" value="1"/>
</dbReference>
<dbReference type="PANTHER" id="PTHR47992">
    <property type="entry name" value="PROTEIN PHOSPHATASE"/>
    <property type="match status" value="1"/>
</dbReference>
<dbReference type="InterPro" id="IPR036457">
    <property type="entry name" value="PPM-type-like_dom_sf"/>
</dbReference>
<dbReference type="InterPro" id="IPR015655">
    <property type="entry name" value="PP2C"/>
</dbReference>